<keyword evidence="2" id="KW-1185">Reference proteome</keyword>
<reference evidence="1" key="1">
    <citation type="submission" date="2024-02" db="EMBL/GenBank/DDBJ databases">
        <authorList>
            <consortium name="ELIXIR-Norway"/>
            <consortium name="Elixir Norway"/>
        </authorList>
    </citation>
    <scope>NUCLEOTIDE SEQUENCE</scope>
</reference>
<accession>A0ABP0VZE7</accession>
<organism evidence="1 2">
    <name type="scientific">Sphagnum jensenii</name>
    <dbReference type="NCBI Taxonomy" id="128206"/>
    <lineage>
        <taxon>Eukaryota</taxon>
        <taxon>Viridiplantae</taxon>
        <taxon>Streptophyta</taxon>
        <taxon>Embryophyta</taxon>
        <taxon>Bryophyta</taxon>
        <taxon>Sphagnophytina</taxon>
        <taxon>Sphagnopsida</taxon>
        <taxon>Sphagnales</taxon>
        <taxon>Sphagnaceae</taxon>
        <taxon>Sphagnum</taxon>
    </lineage>
</organism>
<evidence type="ECO:0000313" key="1">
    <source>
        <dbReference type="EMBL" id="CAK9259884.1"/>
    </source>
</evidence>
<proteinExistence type="predicted"/>
<evidence type="ECO:0000313" key="2">
    <source>
        <dbReference type="Proteomes" id="UP001497444"/>
    </source>
</evidence>
<dbReference type="Proteomes" id="UP001497444">
    <property type="component" value="Chromosome 12"/>
</dbReference>
<protein>
    <submittedName>
        <fullName evidence="1">Uncharacterized protein</fullName>
    </submittedName>
</protein>
<sequence>MELVLVQLPLNISIVHAHAFSNQYWKPLIHESYQRFQKIFKKNSLKNLVALAMGTVVFRSWAREAATVRRKRNTFITEARLCFQFASIVDYSIEICGAATDLQEHIIIGDRNSGLESKMFKGLQAQRDGN</sequence>
<dbReference type="EMBL" id="OZ020107">
    <property type="protein sequence ID" value="CAK9259884.1"/>
    <property type="molecule type" value="Genomic_DNA"/>
</dbReference>
<name>A0ABP0VZE7_9BRYO</name>
<gene>
    <name evidence="1" type="ORF">CSSPJE1EN1_LOCUS5362</name>
</gene>